<name>A0ABN9FPU9_9NEOB</name>
<reference evidence="5" key="1">
    <citation type="submission" date="2023-05" db="EMBL/GenBank/DDBJ databases">
        <authorList>
            <person name="Stuckert A."/>
        </authorList>
    </citation>
    <scope>NUCLEOTIDE SEQUENCE</scope>
</reference>
<dbReference type="Pfam" id="PF00067">
    <property type="entry name" value="p450"/>
    <property type="match status" value="1"/>
</dbReference>
<gene>
    <name evidence="5" type="ORF">SPARVUS_LOCUS12540120</name>
</gene>
<dbReference type="PRINTS" id="PR00463">
    <property type="entry name" value="EP450I"/>
</dbReference>
<dbReference type="PANTHER" id="PTHR24300:SF393">
    <property type="entry name" value="CYTOCHROME P450 2A6"/>
    <property type="match status" value="1"/>
</dbReference>
<evidence type="ECO:0000256" key="4">
    <source>
        <dbReference type="ARBA" id="ARBA00023004"/>
    </source>
</evidence>
<dbReference type="InterPro" id="IPR002401">
    <property type="entry name" value="Cyt_P450_E_grp-I"/>
</dbReference>
<organism evidence="5 6">
    <name type="scientific">Staurois parvus</name>
    <dbReference type="NCBI Taxonomy" id="386267"/>
    <lineage>
        <taxon>Eukaryota</taxon>
        <taxon>Metazoa</taxon>
        <taxon>Chordata</taxon>
        <taxon>Craniata</taxon>
        <taxon>Vertebrata</taxon>
        <taxon>Euteleostomi</taxon>
        <taxon>Amphibia</taxon>
        <taxon>Batrachia</taxon>
        <taxon>Anura</taxon>
        <taxon>Neobatrachia</taxon>
        <taxon>Ranoidea</taxon>
        <taxon>Ranidae</taxon>
        <taxon>Staurois</taxon>
    </lineage>
</organism>
<comment type="cofactor">
    <cofactor evidence="1">
        <name>heme</name>
        <dbReference type="ChEBI" id="CHEBI:30413"/>
    </cofactor>
</comment>
<proteinExistence type="inferred from homology"/>
<sequence>MYRRPNLPPGPTPLPLIGTLLHIKHGELVSSLMKLWKQYGPVYTLYFGPRPVVVICGYEAVKEALVDKAEEFGARGPLNHIEKFTQGYGISLSNGERWRITRTFTLRTLKSFGFGNKNIEGKIQ</sequence>
<evidence type="ECO:0000313" key="6">
    <source>
        <dbReference type="Proteomes" id="UP001162483"/>
    </source>
</evidence>
<accession>A0ABN9FPU9</accession>
<keyword evidence="4" id="KW-0408">Iron</keyword>
<dbReference type="InterPro" id="IPR001128">
    <property type="entry name" value="Cyt_P450"/>
</dbReference>
<evidence type="ECO:0000313" key="5">
    <source>
        <dbReference type="EMBL" id="CAI9599083.1"/>
    </source>
</evidence>
<evidence type="ECO:0000256" key="2">
    <source>
        <dbReference type="ARBA" id="ARBA00010617"/>
    </source>
</evidence>
<dbReference type="EMBL" id="CATNWA010017245">
    <property type="protein sequence ID" value="CAI9599083.1"/>
    <property type="molecule type" value="Genomic_DNA"/>
</dbReference>
<protein>
    <recommendedName>
        <fullName evidence="7">Cytochrome P450</fullName>
    </recommendedName>
</protein>
<evidence type="ECO:0008006" key="7">
    <source>
        <dbReference type="Google" id="ProtNLM"/>
    </source>
</evidence>
<dbReference type="InterPro" id="IPR036396">
    <property type="entry name" value="Cyt_P450_sf"/>
</dbReference>
<dbReference type="Gene3D" id="1.10.630.10">
    <property type="entry name" value="Cytochrome P450"/>
    <property type="match status" value="1"/>
</dbReference>
<evidence type="ECO:0000256" key="3">
    <source>
        <dbReference type="ARBA" id="ARBA00022723"/>
    </source>
</evidence>
<evidence type="ECO:0000256" key="1">
    <source>
        <dbReference type="ARBA" id="ARBA00001971"/>
    </source>
</evidence>
<dbReference type="SUPFAM" id="SSF48264">
    <property type="entry name" value="Cytochrome P450"/>
    <property type="match status" value="1"/>
</dbReference>
<comment type="caution">
    <text evidence="5">The sequence shown here is derived from an EMBL/GenBank/DDBJ whole genome shotgun (WGS) entry which is preliminary data.</text>
</comment>
<feature type="non-terminal residue" evidence="5">
    <location>
        <position position="124"/>
    </location>
</feature>
<dbReference type="PANTHER" id="PTHR24300">
    <property type="entry name" value="CYTOCHROME P450 508A4-RELATED"/>
    <property type="match status" value="1"/>
</dbReference>
<comment type="similarity">
    <text evidence="2">Belongs to the cytochrome P450 family.</text>
</comment>
<dbReference type="InterPro" id="IPR050182">
    <property type="entry name" value="Cytochrome_P450_fam2"/>
</dbReference>
<keyword evidence="6" id="KW-1185">Reference proteome</keyword>
<keyword evidence="3" id="KW-0479">Metal-binding</keyword>
<dbReference type="Proteomes" id="UP001162483">
    <property type="component" value="Unassembled WGS sequence"/>
</dbReference>